<reference evidence="8" key="1">
    <citation type="journal article" date="2019" name="Int. J. Syst. Evol. Microbiol.">
        <title>The Global Catalogue of Microorganisms (GCM) 10K type strain sequencing project: providing services to taxonomists for standard genome sequencing and annotation.</title>
        <authorList>
            <consortium name="The Broad Institute Genomics Platform"/>
            <consortium name="The Broad Institute Genome Sequencing Center for Infectious Disease"/>
            <person name="Wu L."/>
            <person name="Ma J."/>
        </authorList>
    </citation>
    <scope>NUCLEOTIDE SEQUENCE [LARGE SCALE GENOMIC DNA]</scope>
    <source>
        <strain evidence="8">CCUG 50213</strain>
    </source>
</reference>
<evidence type="ECO:0000313" key="8">
    <source>
        <dbReference type="Proteomes" id="UP001597181"/>
    </source>
</evidence>
<dbReference type="Proteomes" id="UP001597181">
    <property type="component" value="Unassembled WGS sequence"/>
</dbReference>
<dbReference type="Gene3D" id="3.60.20.40">
    <property type="match status" value="1"/>
</dbReference>
<sequence>MKQHSFSHSRFFATGAGVLAASLVLAGCAQSPEEAARGVAAPAANVPSCAIPVDDETFLPGDDVNEDDDIAVNPEQSSGYRSGMKVVEFADFGAVTANPTATLAACRTLQAGGTAADALISAQTALGLVEPQSSGLGGGSFVVYYDAKTGETTAYDARETAPAAATEDYLRYLEAGNAAAGAPQPSTRLSGRAIGVPGTVRLFETLHEKHGKQAWGEPFNAAIRLAESGFSVGPRLGGQLASGIDNIRRDENMSAYFLNEAGETHPVGAVIQNQAYADTLRAIAAGGADVFYTGEIAQNIVDSVASESGGRTAGMMTLEDLANYRVIERPAVCDNYRDIGVCSMSSPSSGGIAVSQALKILEHFDLSGLGPDTGALDGGIPSADAIHLITEAERLAYADRDAYVADADFVPLPGGSPDLLLAPDYIAERAALINMETSMGKAEPGEFPDWDPSGLYADVENGTSHISVVDSYGNVAAMTTTIEAGLGSFHMSRDGFLLNNELTDFSVEPADANGTPIANRIEANKRPRSSMAPTIMYELNADGSHGAAIGSVGSPGGGSIIQFVIKTIVAMVDWNMDPQQAVSMANVGAANSPRTNFDAGHPLAASDEGLAIVADLRSRGHDVSVSAQGSGLGALLRTSEGRWAGGADPRREGIVLGGAIDGGDGGDGGGDGGKPNEPRKPERVDTDIS</sequence>
<keyword evidence="4" id="KW-0865">Zymogen</keyword>
<comment type="caution">
    <text evidence="7">The sequence shown here is derived from an EMBL/GenBank/DDBJ whole genome shotgun (WGS) entry which is preliminary data.</text>
</comment>
<keyword evidence="6" id="KW-0732">Signal</keyword>
<dbReference type="PROSITE" id="PS51257">
    <property type="entry name" value="PROKAR_LIPOPROTEIN"/>
    <property type="match status" value="1"/>
</dbReference>
<dbReference type="EMBL" id="JBHTLY010000002">
    <property type="protein sequence ID" value="MFD1201086.1"/>
    <property type="molecule type" value="Genomic_DNA"/>
</dbReference>
<comment type="similarity">
    <text evidence="1">Belongs to the gamma-glutamyltransferase family.</text>
</comment>
<name>A0ABW3TK54_9MICO</name>
<evidence type="ECO:0000256" key="4">
    <source>
        <dbReference type="ARBA" id="ARBA00023145"/>
    </source>
</evidence>
<evidence type="ECO:0000256" key="1">
    <source>
        <dbReference type="ARBA" id="ARBA00009381"/>
    </source>
</evidence>
<dbReference type="InterPro" id="IPR043138">
    <property type="entry name" value="GGT_lsub"/>
</dbReference>
<dbReference type="RefSeq" id="WP_343956969.1">
    <property type="nucleotide sequence ID" value="NZ_BAAAKZ010000001.1"/>
</dbReference>
<gene>
    <name evidence="7" type="ORF">ACFQ3U_04175</name>
</gene>
<proteinExistence type="inferred from homology"/>
<dbReference type="PANTHER" id="PTHR43199:SF1">
    <property type="entry name" value="GLUTATHIONE HYDROLASE PROENZYME"/>
    <property type="match status" value="1"/>
</dbReference>
<dbReference type="InterPro" id="IPR029055">
    <property type="entry name" value="Ntn_hydrolases_N"/>
</dbReference>
<dbReference type="SUPFAM" id="SSF56235">
    <property type="entry name" value="N-terminal nucleophile aminohydrolases (Ntn hydrolases)"/>
    <property type="match status" value="1"/>
</dbReference>
<evidence type="ECO:0000256" key="2">
    <source>
        <dbReference type="ARBA" id="ARBA00022679"/>
    </source>
</evidence>
<keyword evidence="3" id="KW-0378">Hydrolase</keyword>
<feature type="compositionally biased region" description="Gly residues" evidence="5">
    <location>
        <begin position="655"/>
        <end position="673"/>
    </location>
</feature>
<feature type="compositionally biased region" description="Basic and acidic residues" evidence="5">
    <location>
        <begin position="674"/>
        <end position="689"/>
    </location>
</feature>
<feature type="chain" id="PRO_5045064289" evidence="6">
    <location>
        <begin position="27"/>
        <end position="689"/>
    </location>
</feature>
<dbReference type="PRINTS" id="PR01210">
    <property type="entry name" value="GGTRANSPTASE"/>
</dbReference>
<organism evidence="7 8">
    <name type="scientific">Leucobacter albus</name>
    <dbReference type="NCBI Taxonomy" id="272210"/>
    <lineage>
        <taxon>Bacteria</taxon>
        <taxon>Bacillati</taxon>
        <taxon>Actinomycetota</taxon>
        <taxon>Actinomycetes</taxon>
        <taxon>Micrococcales</taxon>
        <taxon>Microbacteriaceae</taxon>
        <taxon>Leucobacter</taxon>
    </lineage>
</organism>
<evidence type="ECO:0000256" key="6">
    <source>
        <dbReference type="SAM" id="SignalP"/>
    </source>
</evidence>
<dbReference type="PANTHER" id="PTHR43199">
    <property type="entry name" value="GLUTATHIONE HYDROLASE"/>
    <property type="match status" value="1"/>
</dbReference>
<keyword evidence="8" id="KW-1185">Reference proteome</keyword>
<accession>A0ABW3TK54</accession>
<dbReference type="InterPro" id="IPR043137">
    <property type="entry name" value="GGT_ssub_C"/>
</dbReference>
<feature type="region of interest" description="Disordered" evidence="5">
    <location>
        <begin position="642"/>
        <end position="689"/>
    </location>
</feature>
<evidence type="ECO:0000256" key="3">
    <source>
        <dbReference type="ARBA" id="ARBA00022801"/>
    </source>
</evidence>
<evidence type="ECO:0000313" key="7">
    <source>
        <dbReference type="EMBL" id="MFD1201086.1"/>
    </source>
</evidence>
<dbReference type="InterPro" id="IPR051792">
    <property type="entry name" value="GGT_bact"/>
</dbReference>
<dbReference type="Pfam" id="PF01019">
    <property type="entry name" value="G_glu_transpept"/>
    <property type="match status" value="1"/>
</dbReference>
<feature type="signal peptide" evidence="6">
    <location>
        <begin position="1"/>
        <end position="26"/>
    </location>
</feature>
<dbReference type="Gene3D" id="1.10.246.130">
    <property type="match status" value="1"/>
</dbReference>
<protein>
    <submittedName>
        <fullName evidence="7">Gamma-glutamyltransferase family protein</fullName>
    </submittedName>
</protein>
<keyword evidence="2" id="KW-0808">Transferase</keyword>
<evidence type="ECO:0000256" key="5">
    <source>
        <dbReference type="SAM" id="MobiDB-lite"/>
    </source>
</evidence>